<name>A0ACB0JD53_TRIPR</name>
<comment type="caution">
    <text evidence="1">The sequence shown here is derived from an EMBL/GenBank/DDBJ whole genome shotgun (WGS) entry which is preliminary data.</text>
</comment>
<sequence length="101" mass="11156">MKPNRLKQEEKKQEEKKYSNAFLLLSVSFIRFAIDHRTAAPLSNPVSNLSISHSLSLRPLSADALSLSLAVAAHTAKKILRLKLCPGSNIILAPPLIVREE</sequence>
<keyword evidence="2" id="KW-1185">Reference proteome</keyword>
<accession>A0ACB0JD53</accession>
<organism evidence="1 2">
    <name type="scientific">Trifolium pratense</name>
    <name type="common">Red clover</name>
    <dbReference type="NCBI Taxonomy" id="57577"/>
    <lineage>
        <taxon>Eukaryota</taxon>
        <taxon>Viridiplantae</taxon>
        <taxon>Streptophyta</taxon>
        <taxon>Embryophyta</taxon>
        <taxon>Tracheophyta</taxon>
        <taxon>Spermatophyta</taxon>
        <taxon>Magnoliopsida</taxon>
        <taxon>eudicotyledons</taxon>
        <taxon>Gunneridae</taxon>
        <taxon>Pentapetalae</taxon>
        <taxon>rosids</taxon>
        <taxon>fabids</taxon>
        <taxon>Fabales</taxon>
        <taxon>Fabaceae</taxon>
        <taxon>Papilionoideae</taxon>
        <taxon>50 kb inversion clade</taxon>
        <taxon>NPAAA clade</taxon>
        <taxon>Hologalegina</taxon>
        <taxon>IRL clade</taxon>
        <taxon>Trifolieae</taxon>
        <taxon>Trifolium</taxon>
    </lineage>
</organism>
<evidence type="ECO:0000313" key="1">
    <source>
        <dbReference type="EMBL" id="CAJ2641432.1"/>
    </source>
</evidence>
<dbReference type="Proteomes" id="UP001177021">
    <property type="component" value="Unassembled WGS sequence"/>
</dbReference>
<evidence type="ECO:0000313" key="2">
    <source>
        <dbReference type="Proteomes" id="UP001177021"/>
    </source>
</evidence>
<protein>
    <submittedName>
        <fullName evidence="1">Uncharacterized protein</fullName>
    </submittedName>
</protein>
<reference evidence="1" key="1">
    <citation type="submission" date="2023-10" db="EMBL/GenBank/DDBJ databases">
        <authorList>
            <person name="Rodriguez Cubillos JULIANA M."/>
            <person name="De Vega J."/>
        </authorList>
    </citation>
    <scope>NUCLEOTIDE SEQUENCE</scope>
</reference>
<proteinExistence type="predicted"/>
<gene>
    <name evidence="1" type="ORF">MILVUS5_LOCUS11087</name>
</gene>
<dbReference type="EMBL" id="CASHSV030000024">
    <property type="protein sequence ID" value="CAJ2641432.1"/>
    <property type="molecule type" value="Genomic_DNA"/>
</dbReference>